<evidence type="ECO:0000313" key="1">
    <source>
        <dbReference type="EMBL" id="QPG49037.1"/>
    </source>
</evidence>
<proteinExistence type="predicted"/>
<evidence type="ECO:0000313" key="2">
    <source>
        <dbReference type="Proteomes" id="UP000594632"/>
    </source>
</evidence>
<accession>A0A7S9IH40</accession>
<protein>
    <submittedName>
        <fullName evidence="1">Uncharacterized protein</fullName>
    </submittedName>
</protein>
<name>A0A7S9IH40_SACSO</name>
<dbReference type="Proteomes" id="UP000594632">
    <property type="component" value="Chromosome"/>
</dbReference>
<dbReference type="EMBL" id="CP050869">
    <property type="protein sequence ID" value="QPG49037.1"/>
    <property type="molecule type" value="Genomic_DNA"/>
</dbReference>
<organism evidence="1 2">
    <name type="scientific">Saccharolobus solfataricus</name>
    <name type="common">Sulfolobus solfataricus</name>
    <dbReference type="NCBI Taxonomy" id="2287"/>
    <lineage>
        <taxon>Archaea</taxon>
        <taxon>Thermoproteota</taxon>
        <taxon>Thermoprotei</taxon>
        <taxon>Sulfolobales</taxon>
        <taxon>Sulfolobaceae</taxon>
        <taxon>Saccharolobus</taxon>
    </lineage>
</organism>
<reference evidence="1 2" key="1">
    <citation type="journal article" date="2020" name="Nat. Commun.">
        <title>The structures of two archaeal type IV pili illuminate evolutionary relationships.</title>
        <authorList>
            <person name="Wang F."/>
            <person name="Baquero D.P."/>
            <person name="Su Z."/>
            <person name="Beltran L.C."/>
            <person name="Prangishvili D."/>
            <person name="Krupovic M."/>
            <person name="Egelman E.H."/>
        </authorList>
    </citation>
    <scope>NUCLEOTIDE SEQUENCE [LARGE SCALE GENOMIC DNA]</scope>
    <source>
        <strain evidence="1 2">POZ149</strain>
    </source>
</reference>
<gene>
    <name evidence="1" type="ORF">HFC64_03180</name>
</gene>
<dbReference type="AlphaFoldDB" id="A0A7S9IH40"/>
<sequence>MCETSLVLSFLTSIKVNYLYLDAWRFEEKEYINFKDFIEVVEKENNNELSSLRAWRNS</sequence>